<dbReference type="Proteomes" id="UP001316189">
    <property type="component" value="Chromosome"/>
</dbReference>
<name>A0ABY5KZE8_9CELL</name>
<proteinExistence type="predicted"/>
<feature type="domain" description="Helicase XPB/Ssl2 N-terminal" evidence="2">
    <location>
        <begin position="473"/>
        <end position="595"/>
    </location>
</feature>
<keyword evidence="4" id="KW-1185">Reference proteome</keyword>
<dbReference type="Pfam" id="PF13625">
    <property type="entry name" value="Helicase_C_3"/>
    <property type="match status" value="1"/>
</dbReference>
<dbReference type="GO" id="GO:0004386">
    <property type="term" value="F:helicase activity"/>
    <property type="evidence" value="ECO:0007669"/>
    <property type="project" value="UniProtKB-KW"/>
</dbReference>
<gene>
    <name evidence="3" type="ORF">NP064_03150</name>
</gene>
<keyword evidence="3" id="KW-0067">ATP-binding</keyword>
<evidence type="ECO:0000256" key="1">
    <source>
        <dbReference type="SAM" id="MobiDB-lite"/>
    </source>
</evidence>
<evidence type="ECO:0000313" key="4">
    <source>
        <dbReference type="Proteomes" id="UP001316189"/>
    </source>
</evidence>
<sequence>MVTFTEHLRARGDDELVALLLQRPDLAAPSPSTLSSLAARASSRSSLERALAAVDASVLQALEAVVALTEGGAVVHRDDVAAAVGAQRAQRDRVEHALDRAHQLALLWTDDEGLHPAPGLAELLGPYPAGLAPSTGSPEHPVDLAALADAPPAARSVLDALTWGPPVGIAPPVDSPAAAAVDWLLEHHLLMHGDARHVVLPRAVAMALRDGRTHRAPATPPEPVPTGVPHAEALVAAESAAAAERFVRLVALLVRTWEQTPAPVLRSGGLGVRELRRIAATLEVDDTEAAFVVELAAAAGLIAEDGEESPSFAPTLSVDEWLNDELPSRWATLARAWATMVRTPWMVGGRDERGGVRAALDPDLTRPWAPRVRHAVLTVLAEVPPGTVLRTEAVLEMLRWRTPRSVPPEAAVAATLHEGGLLGVLGAGALSPAGRALLEELDRSGHAVPSSEPAGPTPEAALAGALPQPVSDLLLQGDLTGIVPGRPTPELAALLERSGVIESRGAALTVRFTPESIRAALDVGGTADDLLAGLAAHARGGIPQPLEYMVRDAGRRHGQLRAGYAASYLRADDPALLAGLVDDPSLAELGLMRLAPTVLGSVVPPRELLAVLREHGLAPLAEGPGGQVLHPEPLVHRVRNLRRSPTSRIGAPTRRPETLTAQERAGLVAQLVPALREAEQSGAPLGEGDERRVHEPVATNPVTALGVLREAAAQGREVWLEMVGPHGVHQRRRVRPVHVEGGRVRVRDEARDAELTVAVHRIASATPV</sequence>
<dbReference type="EMBL" id="CP101988">
    <property type="protein sequence ID" value="UUI75920.1"/>
    <property type="molecule type" value="Genomic_DNA"/>
</dbReference>
<keyword evidence="3" id="KW-0347">Helicase</keyword>
<protein>
    <submittedName>
        <fullName evidence="3">Helicase-associated domain-containing protein</fullName>
    </submittedName>
</protein>
<organism evidence="3 4">
    <name type="scientific">Cellulomonas chengniuliangii</name>
    <dbReference type="NCBI Taxonomy" id="2968084"/>
    <lineage>
        <taxon>Bacteria</taxon>
        <taxon>Bacillati</taxon>
        <taxon>Actinomycetota</taxon>
        <taxon>Actinomycetes</taxon>
        <taxon>Micrococcales</taxon>
        <taxon>Cellulomonadaceae</taxon>
        <taxon>Cellulomonas</taxon>
    </lineage>
</organism>
<feature type="region of interest" description="Disordered" evidence="1">
    <location>
        <begin position="443"/>
        <end position="462"/>
    </location>
</feature>
<evidence type="ECO:0000313" key="3">
    <source>
        <dbReference type="EMBL" id="UUI75920.1"/>
    </source>
</evidence>
<dbReference type="InterPro" id="IPR032830">
    <property type="entry name" value="XPB/Ssl2_N"/>
</dbReference>
<accession>A0ABY5KZE8</accession>
<reference evidence="3 4" key="1">
    <citation type="submission" date="2022-07" db="EMBL/GenBank/DDBJ databases">
        <title>Novel species in genus cellulomonas.</title>
        <authorList>
            <person name="Ye L."/>
        </authorList>
    </citation>
    <scope>NUCLEOTIDE SEQUENCE [LARGE SCALE GENOMIC DNA]</scope>
    <source>
        <strain evidence="4">zg-Y338</strain>
    </source>
</reference>
<keyword evidence="3" id="KW-0378">Hydrolase</keyword>
<evidence type="ECO:0000259" key="2">
    <source>
        <dbReference type="Pfam" id="PF13625"/>
    </source>
</evidence>
<keyword evidence="3" id="KW-0547">Nucleotide-binding</keyword>
<dbReference type="RefSeq" id="WP_227567960.1">
    <property type="nucleotide sequence ID" value="NZ_CP101988.1"/>
</dbReference>